<protein>
    <submittedName>
        <fullName evidence="1">Uncharacterized protein</fullName>
    </submittedName>
</protein>
<name>A0A951UK50_9NOST</name>
<gene>
    <name evidence="1" type="ORF">KME32_33810</name>
</gene>
<evidence type="ECO:0000313" key="2">
    <source>
        <dbReference type="Proteomes" id="UP000715781"/>
    </source>
</evidence>
<dbReference type="Proteomes" id="UP000715781">
    <property type="component" value="Unassembled WGS sequence"/>
</dbReference>
<evidence type="ECO:0000313" key="1">
    <source>
        <dbReference type="EMBL" id="MBW4565969.1"/>
    </source>
</evidence>
<reference evidence="1" key="2">
    <citation type="journal article" date="2022" name="Microbiol. Resour. Announc.">
        <title>Metagenome Sequencing to Explore Phylogenomics of Terrestrial Cyanobacteria.</title>
        <authorList>
            <person name="Ward R.D."/>
            <person name="Stajich J.E."/>
            <person name="Johansen J.R."/>
            <person name="Huntemann M."/>
            <person name="Clum A."/>
            <person name="Foster B."/>
            <person name="Foster B."/>
            <person name="Roux S."/>
            <person name="Palaniappan K."/>
            <person name="Varghese N."/>
            <person name="Mukherjee S."/>
            <person name="Reddy T.B.K."/>
            <person name="Daum C."/>
            <person name="Copeland A."/>
            <person name="Chen I.A."/>
            <person name="Ivanova N.N."/>
            <person name="Kyrpides N.C."/>
            <person name="Shapiro N."/>
            <person name="Eloe-Fadrosh E.A."/>
            <person name="Pietrasiak N."/>
        </authorList>
    </citation>
    <scope>NUCLEOTIDE SEQUENCE</scope>
    <source>
        <strain evidence="1">JT2-VF2</strain>
    </source>
</reference>
<dbReference type="EMBL" id="JAHHHN010000054">
    <property type="protein sequence ID" value="MBW4565969.1"/>
    <property type="molecule type" value="Genomic_DNA"/>
</dbReference>
<organism evidence="1 2">
    <name type="scientific">Mojavia pulchra JT2-VF2</name>
    <dbReference type="NCBI Taxonomy" id="287848"/>
    <lineage>
        <taxon>Bacteria</taxon>
        <taxon>Bacillati</taxon>
        <taxon>Cyanobacteriota</taxon>
        <taxon>Cyanophyceae</taxon>
        <taxon>Nostocales</taxon>
        <taxon>Nostocaceae</taxon>
    </lineage>
</organism>
<comment type="caution">
    <text evidence="1">The sequence shown here is derived from an EMBL/GenBank/DDBJ whole genome shotgun (WGS) entry which is preliminary data.</text>
</comment>
<reference evidence="1" key="1">
    <citation type="submission" date="2021-05" db="EMBL/GenBank/DDBJ databases">
        <authorList>
            <person name="Pietrasiak N."/>
            <person name="Ward R."/>
            <person name="Stajich J.E."/>
            <person name="Kurbessoian T."/>
        </authorList>
    </citation>
    <scope>NUCLEOTIDE SEQUENCE</scope>
    <source>
        <strain evidence="1">JT2-VF2</strain>
    </source>
</reference>
<proteinExistence type="predicted"/>
<dbReference type="AlphaFoldDB" id="A0A951UK50"/>
<accession>A0A951UK50</accession>
<sequence length="64" mass="6762">MISRANAVDFEITFGCLDATGGKGTTQSPLMKSEIMSVINAQKTTSIISVSKDCNSTGIAPEFF</sequence>